<sequence>MLQPQWAGSDGLARATRLGVPATAAGVDGLIGMPGFEDIDIVFDVTSAVAHIANAERLAGYGNKLSRRRG</sequence>
<proteinExistence type="predicted"/>
<evidence type="ECO:0000313" key="1">
    <source>
        <dbReference type="EMBL" id="BAH47204.1"/>
    </source>
</evidence>
<dbReference type="SUPFAM" id="SSF51735">
    <property type="entry name" value="NAD(P)-binding Rossmann-fold domains"/>
    <property type="match status" value="1"/>
</dbReference>
<gene>
    <name evidence="1" type="ordered locus">ROP_pROB02-01970</name>
</gene>
<dbReference type="HOGENOM" id="CLU_2755228_0_0_11"/>
<accession>C1BE01</accession>
<geneLocation type="plasmid" evidence="1 2">
    <name>pROB02</name>
</geneLocation>
<dbReference type="AlphaFoldDB" id="C1BE01"/>
<organism evidence="1 2">
    <name type="scientific">Rhodococcus opacus (strain B4)</name>
    <dbReference type="NCBI Taxonomy" id="632772"/>
    <lineage>
        <taxon>Bacteria</taxon>
        <taxon>Bacillati</taxon>
        <taxon>Actinomycetota</taxon>
        <taxon>Actinomycetes</taxon>
        <taxon>Mycobacteriales</taxon>
        <taxon>Nocardiaceae</taxon>
        <taxon>Rhodococcus</taxon>
    </lineage>
</organism>
<dbReference type="PATRIC" id="fig|632772.20.peg.8580"/>
<protein>
    <submittedName>
        <fullName evidence="1">Putative acetaldehyde dehydrogenase</fullName>
    </submittedName>
</protein>
<dbReference type="Gene3D" id="3.40.50.720">
    <property type="entry name" value="NAD(P)-binding Rossmann-like Domain"/>
    <property type="match status" value="1"/>
</dbReference>
<evidence type="ECO:0000313" key="2">
    <source>
        <dbReference type="Proteomes" id="UP000002212"/>
    </source>
</evidence>
<dbReference type="InterPro" id="IPR036291">
    <property type="entry name" value="NAD(P)-bd_dom_sf"/>
</dbReference>
<keyword evidence="1" id="KW-0614">Plasmid</keyword>
<dbReference type="Proteomes" id="UP000002212">
    <property type="component" value="Plasmid pROB02"/>
</dbReference>
<reference evidence="1 2" key="1">
    <citation type="journal article" date="2005" name="J. Biosci. Bioeng.">
        <title>Isolation and characterization of benzene-tolerant Rhodococcus opacus strains.</title>
        <authorList>
            <person name="Na K.S."/>
            <person name="Kuroda A."/>
            <person name="Takiguchi N."/>
            <person name="Ikeda T."/>
            <person name="Ohtake H."/>
            <person name="Kato J."/>
        </authorList>
    </citation>
    <scope>NUCLEOTIDE SEQUENCE [LARGE SCALE GENOMIC DNA]</scope>
    <source>
        <strain evidence="1 2">B4</strain>
        <plasmid evidence="1">pROB02</plasmid>
    </source>
</reference>
<dbReference type="RefSeq" id="WP_012687237.1">
    <property type="nucleotide sequence ID" value="NC_012521.1"/>
</dbReference>
<name>C1BE01_RHOOB</name>
<reference evidence="1 2" key="2">
    <citation type="submission" date="2009-03" db="EMBL/GenBank/DDBJ databases">
        <title>Comparison of the complete genome sequences of Rhodococcus erythropolis PR4 and Rhodococcus opacus B4.</title>
        <authorList>
            <person name="Takarada H."/>
            <person name="Sekine M."/>
            <person name="Hosoyama A."/>
            <person name="Yamada R."/>
            <person name="Fujisawa T."/>
            <person name="Omata S."/>
            <person name="Shimizu A."/>
            <person name="Tsukatani N."/>
            <person name="Tanikawa S."/>
            <person name="Fujita N."/>
            <person name="Harayama S."/>
        </authorList>
    </citation>
    <scope>NUCLEOTIDE SEQUENCE [LARGE SCALE GENOMIC DNA]</scope>
    <source>
        <strain evidence="1 2">B4</strain>
        <plasmid evidence="1 2">pROB02</plasmid>
    </source>
</reference>
<dbReference type="EMBL" id="AP011117">
    <property type="protein sequence ID" value="BAH47204.1"/>
    <property type="molecule type" value="Genomic_DNA"/>
</dbReference>
<dbReference type="KEGG" id="rop:ROP_pROB02-01970"/>